<comment type="caution">
    <text evidence="3">The sequence shown here is derived from an EMBL/GenBank/DDBJ whole genome shotgun (WGS) entry which is preliminary data.</text>
</comment>
<dbReference type="Pfam" id="PF01757">
    <property type="entry name" value="Acyl_transf_3"/>
    <property type="match status" value="1"/>
</dbReference>
<sequence>MAEMFTHRSRPMTLATPRRHDLDALRVAAFLLLILYHLGMFYVPWGWHVKSDHLVPQLEPWMGAINPWRLTLLFVISGAATRFMAVRMPAPVLAAQRTQRLLIPLAFGILVVVAPQSWAEVVEKNGYAGSFLDFWPRYLGFDQSFGIILPTYNHLWFVAYLWLYTMLAIATRPLWERLDWLAARILKGPGLLLVPPALFGLYLATAGRTWGETHVVWADAYGHLQYGSAFLLGLLLARMDAAWGLFQRLRTGLALTAVVLLATGLALKDVETGGGPGAIGFAFLREGYAWTTICALFGYARRYIRSGSPILSTLTEAVFPFYIIHQTTIVVAGHLLKRLELSLTVEAVTILALTIGSCWATYAIARAVPMLRLPLGLKPLPRPSANQPAAVG</sequence>
<dbReference type="GO" id="GO:0016747">
    <property type="term" value="F:acyltransferase activity, transferring groups other than amino-acyl groups"/>
    <property type="evidence" value="ECO:0007669"/>
    <property type="project" value="InterPro"/>
</dbReference>
<keyword evidence="1" id="KW-1133">Transmembrane helix</keyword>
<proteinExistence type="predicted"/>
<dbReference type="OrthoDB" id="9809782at2"/>
<evidence type="ECO:0000313" key="4">
    <source>
        <dbReference type="Proteomes" id="UP000249524"/>
    </source>
</evidence>
<protein>
    <submittedName>
        <fullName evidence="3">Acyltransferase</fullName>
    </submittedName>
</protein>
<feature type="transmembrane region" description="Helical" evidence="1">
    <location>
        <begin position="216"/>
        <end position="237"/>
    </location>
</feature>
<dbReference type="PANTHER" id="PTHR36927">
    <property type="entry name" value="BLR4337 PROTEIN"/>
    <property type="match status" value="1"/>
</dbReference>
<keyword evidence="1" id="KW-0812">Transmembrane</keyword>
<accession>A0A328BBA6</accession>
<feature type="transmembrane region" description="Helical" evidence="1">
    <location>
        <begin position="186"/>
        <end position="204"/>
    </location>
</feature>
<feature type="transmembrane region" description="Helical" evidence="1">
    <location>
        <begin position="101"/>
        <end position="119"/>
    </location>
</feature>
<evidence type="ECO:0000256" key="1">
    <source>
        <dbReference type="SAM" id="Phobius"/>
    </source>
</evidence>
<organism evidence="3 4">
    <name type="scientific">Phenylobacterium kunshanense</name>
    <dbReference type="NCBI Taxonomy" id="1445034"/>
    <lineage>
        <taxon>Bacteria</taxon>
        <taxon>Pseudomonadati</taxon>
        <taxon>Pseudomonadota</taxon>
        <taxon>Alphaproteobacteria</taxon>
        <taxon>Caulobacterales</taxon>
        <taxon>Caulobacteraceae</taxon>
        <taxon>Phenylobacterium</taxon>
    </lineage>
</organism>
<dbReference type="InterPro" id="IPR050623">
    <property type="entry name" value="Glucan_succinyl_AcylTrfase"/>
</dbReference>
<dbReference type="AlphaFoldDB" id="A0A328BBA6"/>
<evidence type="ECO:0000313" key="3">
    <source>
        <dbReference type="EMBL" id="RAK63024.1"/>
    </source>
</evidence>
<gene>
    <name evidence="3" type="ORF">DJ019_17270</name>
</gene>
<evidence type="ECO:0000259" key="2">
    <source>
        <dbReference type="Pfam" id="PF01757"/>
    </source>
</evidence>
<feature type="transmembrane region" description="Helical" evidence="1">
    <location>
        <begin position="67"/>
        <end position="89"/>
    </location>
</feature>
<feature type="domain" description="Acyltransferase 3" evidence="2">
    <location>
        <begin position="20"/>
        <end position="362"/>
    </location>
</feature>
<dbReference type="PANTHER" id="PTHR36927:SF3">
    <property type="entry name" value="GLUCANS BIOSYNTHESIS PROTEIN C"/>
    <property type="match status" value="1"/>
</dbReference>
<name>A0A328BBA6_9CAUL</name>
<feature type="transmembrane region" description="Helical" evidence="1">
    <location>
        <begin position="249"/>
        <end position="267"/>
    </location>
</feature>
<feature type="transmembrane region" description="Helical" evidence="1">
    <location>
        <begin position="316"/>
        <end position="336"/>
    </location>
</feature>
<feature type="transmembrane region" description="Helical" evidence="1">
    <location>
        <begin position="348"/>
        <end position="368"/>
    </location>
</feature>
<dbReference type="EMBL" id="QFYS01000009">
    <property type="protein sequence ID" value="RAK63024.1"/>
    <property type="molecule type" value="Genomic_DNA"/>
</dbReference>
<feature type="transmembrane region" description="Helical" evidence="1">
    <location>
        <begin position="27"/>
        <end position="47"/>
    </location>
</feature>
<keyword evidence="4" id="KW-1185">Reference proteome</keyword>
<dbReference type="InterPro" id="IPR002656">
    <property type="entry name" value="Acyl_transf_3_dom"/>
</dbReference>
<keyword evidence="3" id="KW-0012">Acyltransferase</keyword>
<keyword evidence="3" id="KW-0808">Transferase</keyword>
<feature type="transmembrane region" description="Helical" evidence="1">
    <location>
        <begin position="287"/>
        <end position="304"/>
    </location>
</feature>
<dbReference type="Proteomes" id="UP000249524">
    <property type="component" value="Unassembled WGS sequence"/>
</dbReference>
<reference evidence="3 4" key="1">
    <citation type="submission" date="2018-05" db="EMBL/GenBank/DDBJ databases">
        <authorList>
            <person name="Lanie J.A."/>
            <person name="Ng W.-L."/>
            <person name="Kazmierczak K.M."/>
            <person name="Andrzejewski T.M."/>
            <person name="Davidsen T.M."/>
            <person name="Wayne K.J."/>
            <person name="Tettelin H."/>
            <person name="Glass J.I."/>
            <person name="Rusch D."/>
            <person name="Podicherti R."/>
            <person name="Tsui H.-C.T."/>
            <person name="Winkler M.E."/>
        </authorList>
    </citation>
    <scope>NUCLEOTIDE SEQUENCE [LARGE SCALE GENOMIC DNA]</scope>
    <source>
        <strain evidence="3 4">BUT-10</strain>
    </source>
</reference>
<keyword evidence="1" id="KW-0472">Membrane</keyword>